<dbReference type="Proteomes" id="UP000604473">
    <property type="component" value="Unassembled WGS sequence"/>
</dbReference>
<sequence>MIASGPAAKRPPHIALERVWVLASVWSFVIGWPPSEGNMILRSLVLYIALGLCANAAHAADIATLEAMREGSMKKLVLHAEPRALPDAVLLDETDAERSLDEYRGRWVVLNFWGTWCPPCLAEMPTLDSLAATMGSDRFAVVTVATGRNPPRAIDRFFDDKQIAHLPKWRDRSSGLARGMGIMALPVTVILDPEGREIGRLMGEADWNSPGAKALLGRLIEGS</sequence>
<dbReference type="Pfam" id="PF00578">
    <property type="entry name" value="AhpC-TSA"/>
    <property type="match status" value="1"/>
</dbReference>
<evidence type="ECO:0000313" key="4">
    <source>
        <dbReference type="Proteomes" id="UP000604473"/>
    </source>
</evidence>
<comment type="caution">
    <text evidence="3">The sequence shown here is derived from an EMBL/GenBank/DDBJ whole genome shotgun (WGS) entry which is preliminary data.</text>
</comment>
<dbReference type="EMBL" id="JAESJJ010000002">
    <property type="protein sequence ID" value="MBL3607621.1"/>
    <property type="molecule type" value="Genomic_DNA"/>
</dbReference>
<keyword evidence="1" id="KW-0676">Redox-active center</keyword>
<dbReference type="PANTHER" id="PTHR42852">
    <property type="entry name" value="THIOL:DISULFIDE INTERCHANGE PROTEIN DSBE"/>
    <property type="match status" value="1"/>
</dbReference>
<evidence type="ECO:0000259" key="2">
    <source>
        <dbReference type="PROSITE" id="PS51352"/>
    </source>
</evidence>
<evidence type="ECO:0000256" key="1">
    <source>
        <dbReference type="ARBA" id="ARBA00023284"/>
    </source>
</evidence>
<protein>
    <submittedName>
        <fullName evidence="3">TlpA family protein disulfide reductase</fullName>
    </submittedName>
</protein>
<dbReference type="PROSITE" id="PS00194">
    <property type="entry name" value="THIOREDOXIN_1"/>
    <property type="match status" value="1"/>
</dbReference>
<keyword evidence="4" id="KW-1185">Reference proteome</keyword>
<evidence type="ECO:0000313" key="3">
    <source>
        <dbReference type="EMBL" id="MBL3607621.1"/>
    </source>
</evidence>
<dbReference type="CDD" id="cd02966">
    <property type="entry name" value="TlpA_like_family"/>
    <property type="match status" value="1"/>
</dbReference>
<dbReference type="Gene3D" id="3.40.30.10">
    <property type="entry name" value="Glutaredoxin"/>
    <property type="match status" value="1"/>
</dbReference>
<dbReference type="InterPro" id="IPR000866">
    <property type="entry name" value="AhpC/TSA"/>
</dbReference>
<dbReference type="InterPro" id="IPR036249">
    <property type="entry name" value="Thioredoxin-like_sf"/>
</dbReference>
<dbReference type="PANTHER" id="PTHR42852:SF18">
    <property type="entry name" value="CHROMOSOME UNDETERMINED SCAFFOLD_47, WHOLE GENOME SHOTGUN SEQUENCE"/>
    <property type="match status" value="1"/>
</dbReference>
<gene>
    <name evidence="3" type="ORF">JMM60_02215</name>
</gene>
<accession>A0ABS1RNI3</accession>
<reference evidence="3 4" key="1">
    <citation type="submission" date="2021-01" db="EMBL/GenBank/DDBJ databases">
        <title>Draft genomes of Rhodovulum sulfidophilum.</title>
        <authorList>
            <person name="Guzman M.S."/>
        </authorList>
    </citation>
    <scope>NUCLEOTIDE SEQUENCE [LARGE SCALE GENOMIC DNA]</scope>
    <source>
        <strain evidence="3 4">AB35</strain>
    </source>
</reference>
<dbReference type="InterPro" id="IPR013766">
    <property type="entry name" value="Thioredoxin_domain"/>
</dbReference>
<name>A0ABS1RNI3_RHOSU</name>
<dbReference type="InterPro" id="IPR017937">
    <property type="entry name" value="Thioredoxin_CS"/>
</dbReference>
<dbReference type="SUPFAM" id="SSF52833">
    <property type="entry name" value="Thioredoxin-like"/>
    <property type="match status" value="1"/>
</dbReference>
<dbReference type="PROSITE" id="PS51352">
    <property type="entry name" value="THIOREDOXIN_2"/>
    <property type="match status" value="1"/>
</dbReference>
<dbReference type="InterPro" id="IPR050553">
    <property type="entry name" value="Thioredoxin_ResA/DsbE_sf"/>
</dbReference>
<organism evidence="3 4">
    <name type="scientific">Rhodovulum sulfidophilum</name>
    <name type="common">Rhodobacter sulfidophilus</name>
    <dbReference type="NCBI Taxonomy" id="35806"/>
    <lineage>
        <taxon>Bacteria</taxon>
        <taxon>Pseudomonadati</taxon>
        <taxon>Pseudomonadota</taxon>
        <taxon>Alphaproteobacteria</taxon>
        <taxon>Rhodobacterales</taxon>
        <taxon>Paracoccaceae</taxon>
        <taxon>Rhodovulum</taxon>
    </lineage>
</organism>
<feature type="domain" description="Thioredoxin" evidence="2">
    <location>
        <begin position="79"/>
        <end position="221"/>
    </location>
</feature>
<proteinExistence type="predicted"/>